<dbReference type="KEGG" id="tvd:SG34_031255"/>
<dbReference type="GO" id="GO:0016874">
    <property type="term" value="F:ligase activity"/>
    <property type="evidence" value="ECO:0007669"/>
    <property type="project" value="UniProtKB-KW"/>
</dbReference>
<dbReference type="PROSITE" id="PS50975">
    <property type="entry name" value="ATP_GRASP"/>
    <property type="match status" value="1"/>
</dbReference>
<feature type="domain" description="ATP-grasp" evidence="5">
    <location>
        <begin position="125"/>
        <end position="328"/>
    </location>
</feature>
<gene>
    <name evidence="6" type="ORF">SG34_031255</name>
</gene>
<reference evidence="6 7" key="2">
    <citation type="journal article" date="2022" name="Mar. Drugs">
        <title>Bioassay-Guided Fractionation Leads to the Detection of Cholic Acid Generated by the Rare Thalassomonas sp.</title>
        <authorList>
            <person name="Pheiffer F."/>
            <person name="Schneider Y.K."/>
            <person name="Hansen E.H."/>
            <person name="Andersen J.H."/>
            <person name="Isaksson J."/>
            <person name="Busche T."/>
            <person name="R C."/>
            <person name="Kalinowski J."/>
            <person name="Zyl L.V."/>
            <person name="Trindade M."/>
        </authorList>
    </citation>
    <scope>NUCLEOTIDE SEQUENCE [LARGE SCALE GENOMIC DNA]</scope>
    <source>
        <strain evidence="6 7">XOM25</strain>
    </source>
</reference>
<dbReference type="SUPFAM" id="SSF56059">
    <property type="entry name" value="Glutathione synthetase ATP-binding domain-like"/>
    <property type="match status" value="1"/>
</dbReference>
<dbReference type="Gene3D" id="3.30.470.20">
    <property type="entry name" value="ATP-grasp fold, B domain"/>
    <property type="match status" value="1"/>
</dbReference>
<name>A0AAE9Z9Z9_9GAMM</name>
<dbReference type="RefSeq" id="WP_044841542.1">
    <property type="nucleotide sequence ID" value="NZ_CP059734.1"/>
</dbReference>
<evidence type="ECO:0000256" key="1">
    <source>
        <dbReference type="ARBA" id="ARBA00022598"/>
    </source>
</evidence>
<evidence type="ECO:0000313" key="7">
    <source>
        <dbReference type="Proteomes" id="UP000032352"/>
    </source>
</evidence>
<dbReference type="PANTHER" id="PTHR43585">
    <property type="entry name" value="FUMIPYRROLE BIOSYNTHESIS PROTEIN C"/>
    <property type="match status" value="1"/>
</dbReference>
<dbReference type="Proteomes" id="UP000032352">
    <property type="component" value="Chromosome pTvir"/>
</dbReference>
<evidence type="ECO:0000256" key="2">
    <source>
        <dbReference type="ARBA" id="ARBA00022741"/>
    </source>
</evidence>
<reference evidence="6 7" key="1">
    <citation type="journal article" date="2015" name="Genome Announc.">
        <title>Draft Genome Sequences of Marine Isolates of Thalassomonas viridans and Thalassomonas actiniarum.</title>
        <authorList>
            <person name="Olonade I."/>
            <person name="van Zyl L.J."/>
            <person name="Trindade M."/>
        </authorList>
    </citation>
    <scope>NUCLEOTIDE SEQUENCE [LARGE SCALE GENOMIC DNA]</scope>
    <source>
        <strain evidence="6 7">XOM25</strain>
    </source>
</reference>
<evidence type="ECO:0000256" key="3">
    <source>
        <dbReference type="ARBA" id="ARBA00022840"/>
    </source>
</evidence>
<accession>A0AAE9Z9Z9</accession>
<protein>
    <submittedName>
        <fullName evidence="6">ATP-grasp domain-containing protein</fullName>
    </submittedName>
</protein>
<dbReference type="EMBL" id="CP059734">
    <property type="protein sequence ID" value="WDE09243.1"/>
    <property type="molecule type" value="Genomic_DNA"/>
</dbReference>
<evidence type="ECO:0000313" key="6">
    <source>
        <dbReference type="EMBL" id="WDE09243.1"/>
    </source>
</evidence>
<dbReference type="InterPro" id="IPR011761">
    <property type="entry name" value="ATP-grasp"/>
</dbReference>
<evidence type="ECO:0000256" key="4">
    <source>
        <dbReference type="PROSITE-ProRule" id="PRU00409"/>
    </source>
</evidence>
<dbReference type="InterPro" id="IPR052032">
    <property type="entry name" value="ATP-dep_AA_Ligase"/>
</dbReference>
<dbReference type="Pfam" id="PF13535">
    <property type="entry name" value="ATP-grasp_4"/>
    <property type="match status" value="1"/>
</dbReference>
<proteinExistence type="predicted"/>
<keyword evidence="7" id="KW-1185">Reference proteome</keyword>
<keyword evidence="1" id="KW-0436">Ligase</keyword>
<dbReference type="GO" id="GO:0046872">
    <property type="term" value="F:metal ion binding"/>
    <property type="evidence" value="ECO:0007669"/>
    <property type="project" value="InterPro"/>
</dbReference>
<keyword evidence="2 4" id="KW-0547">Nucleotide-binding</keyword>
<organism evidence="6 7">
    <name type="scientific">Thalassomonas viridans</name>
    <dbReference type="NCBI Taxonomy" id="137584"/>
    <lineage>
        <taxon>Bacteria</taxon>
        <taxon>Pseudomonadati</taxon>
        <taxon>Pseudomonadota</taxon>
        <taxon>Gammaproteobacteria</taxon>
        <taxon>Alteromonadales</taxon>
        <taxon>Colwelliaceae</taxon>
        <taxon>Thalassomonas</taxon>
    </lineage>
</organism>
<dbReference type="AlphaFoldDB" id="A0AAE9Z9Z9"/>
<keyword evidence="3 4" id="KW-0067">ATP-binding</keyword>
<dbReference type="GO" id="GO:0005524">
    <property type="term" value="F:ATP binding"/>
    <property type="evidence" value="ECO:0007669"/>
    <property type="project" value="UniProtKB-UniRule"/>
</dbReference>
<dbReference type="PANTHER" id="PTHR43585:SF2">
    <property type="entry name" value="ATP-GRASP ENZYME FSQD"/>
    <property type="match status" value="1"/>
</dbReference>
<evidence type="ECO:0000259" key="5">
    <source>
        <dbReference type="PROSITE" id="PS50975"/>
    </source>
</evidence>
<sequence>MYLIFCGYQPKMFRQLLEREQRLILILDDKLHTLIENMRAHHARINEPFDDLLDKVKYYSIRSYDSLEELHAVCVDIKVNNYAVCGVGLLDEMRQYCAGFIASQFDCHRFLPRNPEICRDKRAMKHALKKAGVRCANFVSVADTQDPYARQQASGLAFPVIVKPASGVGSTSTFRADNAGELHKRFDQHRAGGRIISDHLIVEEFVRGEEYHCDVMWLKGQAVAFSVSKYHSPVLEIRNNDNMYLGGCSLPESKHQALYAKARALAEVVVEVAGIATGLIHMEFFVEEDTGELVFSEVGARLGGGAIKDVMLQRFGMPLLDKYISILSGDQDPAFDHEVAQDAYLGYVQFESEEEGTIVKMTPAQEIEAIDGVLECIVIRPVGSVLPRDNALCLKIVFKADDLPAFEAVMERVVALVKIETVPATPASSPEGELTG</sequence>